<dbReference type="AlphaFoldDB" id="A0A1R0KDB1"/>
<feature type="compositionally biased region" description="Basic and acidic residues" evidence="1">
    <location>
        <begin position="31"/>
        <end position="68"/>
    </location>
</feature>
<dbReference type="Proteomes" id="UP000187486">
    <property type="component" value="Unassembled WGS sequence"/>
</dbReference>
<sequence>MIDVNNWLAVLATLFGAVFGSATTFLSQRATARETSREAEREAVRREERERRDADRLEQREKRERAAQRRDLLRQAVHALLDAAQDIDQVASHRQQDDRDHALVHKLWLTYHQLAVLAPQHLTNHAWDYAVVLNEVFWKGTPNGEPVWEVLQGPRDQFDRAAHVAMAE</sequence>
<protein>
    <submittedName>
        <fullName evidence="2">Uncharacterized protein</fullName>
    </submittedName>
</protein>
<evidence type="ECO:0000256" key="1">
    <source>
        <dbReference type="SAM" id="MobiDB-lite"/>
    </source>
</evidence>
<keyword evidence="3" id="KW-1185">Reference proteome</keyword>
<dbReference type="OrthoDB" id="4181698at2"/>
<name>A0A1R0KDB1_9PSEU</name>
<dbReference type="EMBL" id="MQUQ01000044">
    <property type="protein sequence ID" value="OLZ42885.1"/>
    <property type="molecule type" value="Genomic_DNA"/>
</dbReference>
<reference evidence="2 3" key="1">
    <citation type="submission" date="2016-01" db="EMBL/GenBank/DDBJ databases">
        <title>Amycolatopsis coloradensis genome sequencing and assembly.</title>
        <authorList>
            <person name="Mayilraj S."/>
        </authorList>
    </citation>
    <scope>NUCLEOTIDE SEQUENCE [LARGE SCALE GENOMIC DNA]</scope>
    <source>
        <strain evidence="2 3">DSM 44225</strain>
    </source>
</reference>
<dbReference type="RefSeq" id="WP_076168973.1">
    <property type="nucleotide sequence ID" value="NZ_JBEZVB010000088.1"/>
</dbReference>
<evidence type="ECO:0000313" key="3">
    <source>
        <dbReference type="Proteomes" id="UP000187486"/>
    </source>
</evidence>
<gene>
    <name evidence="2" type="ORF">BS329_41095</name>
</gene>
<accession>A0A1R0KDB1</accession>
<proteinExistence type="predicted"/>
<evidence type="ECO:0000313" key="2">
    <source>
        <dbReference type="EMBL" id="OLZ42885.1"/>
    </source>
</evidence>
<organism evidence="2 3">
    <name type="scientific">Amycolatopsis coloradensis</name>
    <dbReference type="NCBI Taxonomy" id="76021"/>
    <lineage>
        <taxon>Bacteria</taxon>
        <taxon>Bacillati</taxon>
        <taxon>Actinomycetota</taxon>
        <taxon>Actinomycetes</taxon>
        <taxon>Pseudonocardiales</taxon>
        <taxon>Pseudonocardiaceae</taxon>
        <taxon>Amycolatopsis</taxon>
    </lineage>
</organism>
<comment type="caution">
    <text evidence="2">The sequence shown here is derived from an EMBL/GenBank/DDBJ whole genome shotgun (WGS) entry which is preliminary data.</text>
</comment>
<feature type="region of interest" description="Disordered" evidence="1">
    <location>
        <begin position="30"/>
        <end position="68"/>
    </location>
</feature>